<reference evidence="1 2" key="1">
    <citation type="submission" date="2024-09" db="EMBL/GenBank/DDBJ databases">
        <authorList>
            <person name="Sun Q."/>
            <person name="Mori K."/>
        </authorList>
    </citation>
    <scope>NUCLEOTIDE SEQUENCE [LARGE SCALE GENOMIC DNA]</scope>
    <source>
        <strain evidence="1 2">TBRC 0563</strain>
    </source>
</reference>
<proteinExistence type="predicted"/>
<dbReference type="InterPro" id="IPR010310">
    <property type="entry name" value="T7SS_ESAT-6-like"/>
</dbReference>
<keyword evidence="2" id="KW-1185">Reference proteome</keyword>
<dbReference type="InterPro" id="IPR036689">
    <property type="entry name" value="ESAT-6-like_sf"/>
</dbReference>
<accession>A0ABV5YKW7</accession>
<dbReference type="EMBL" id="JBHLZP010000221">
    <property type="protein sequence ID" value="MFB9835715.1"/>
    <property type="molecule type" value="Genomic_DNA"/>
</dbReference>
<dbReference type="Proteomes" id="UP001589627">
    <property type="component" value="Unassembled WGS sequence"/>
</dbReference>
<evidence type="ECO:0000313" key="2">
    <source>
        <dbReference type="Proteomes" id="UP001589627"/>
    </source>
</evidence>
<dbReference type="SUPFAM" id="SSF140453">
    <property type="entry name" value="EsxAB dimer-like"/>
    <property type="match status" value="1"/>
</dbReference>
<comment type="caution">
    <text evidence="1">The sequence shown here is derived from an EMBL/GenBank/DDBJ whole genome shotgun (WGS) entry which is preliminary data.</text>
</comment>
<dbReference type="Gene3D" id="1.10.287.1060">
    <property type="entry name" value="ESAT-6-like"/>
    <property type="match status" value="1"/>
</dbReference>
<dbReference type="RefSeq" id="WP_329251159.1">
    <property type="nucleotide sequence ID" value="NZ_JBHLZP010000221.1"/>
</dbReference>
<dbReference type="Pfam" id="PF06013">
    <property type="entry name" value="WXG100"/>
    <property type="match status" value="1"/>
</dbReference>
<protein>
    <submittedName>
        <fullName evidence="1">WXG100 family type VII secretion target</fullName>
    </submittedName>
</protein>
<gene>
    <name evidence="1" type="ORF">ACFFNX_26385</name>
</gene>
<organism evidence="1 2">
    <name type="scientific">Actinoallomurus acaciae</name>
    <dbReference type="NCBI Taxonomy" id="502577"/>
    <lineage>
        <taxon>Bacteria</taxon>
        <taxon>Bacillati</taxon>
        <taxon>Actinomycetota</taxon>
        <taxon>Actinomycetes</taxon>
        <taxon>Streptosporangiales</taxon>
        <taxon>Thermomonosporaceae</taxon>
        <taxon>Actinoallomurus</taxon>
    </lineage>
</organism>
<dbReference type="NCBIfam" id="TIGR03930">
    <property type="entry name" value="WXG100_ESAT6"/>
    <property type="match status" value="1"/>
</dbReference>
<name>A0ABV5YKW7_9ACTN</name>
<evidence type="ECO:0000313" key="1">
    <source>
        <dbReference type="EMBL" id="MFB9835715.1"/>
    </source>
</evidence>
<sequence>MSDVIGGSPEQMQQLARIFGKHSQGLQALIKDLNGHTVNSDAIWKGDHATKFRASWQEAKASFDKMASALQEADRFIKSKAQSLDQWQH</sequence>